<proteinExistence type="predicted"/>
<evidence type="ECO:0000313" key="2">
    <source>
        <dbReference type="EMBL" id="MBL0745582.1"/>
    </source>
</evidence>
<dbReference type="PROSITE" id="PS51186">
    <property type="entry name" value="GNAT"/>
    <property type="match status" value="1"/>
</dbReference>
<keyword evidence="3" id="KW-1185">Reference proteome</keyword>
<dbReference type="Proteomes" id="UP000613030">
    <property type="component" value="Unassembled WGS sequence"/>
</dbReference>
<dbReference type="RefSeq" id="WP_202016081.1">
    <property type="nucleotide sequence ID" value="NZ_JAERRB010000017.1"/>
</dbReference>
<dbReference type="Gene3D" id="3.40.630.30">
    <property type="match status" value="1"/>
</dbReference>
<name>A0ABS1L3R5_9BACT</name>
<evidence type="ECO:0000259" key="1">
    <source>
        <dbReference type="PROSITE" id="PS51186"/>
    </source>
</evidence>
<dbReference type="InterPro" id="IPR016181">
    <property type="entry name" value="Acyl_CoA_acyltransferase"/>
</dbReference>
<dbReference type="CDD" id="cd04301">
    <property type="entry name" value="NAT_SF"/>
    <property type="match status" value="1"/>
</dbReference>
<dbReference type="EMBL" id="JAERRB010000017">
    <property type="protein sequence ID" value="MBL0745582.1"/>
    <property type="molecule type" value="Genomic_DNA"/>
</dbReference>
<feature type="domain" description="N-acetyltransferase" evidence="1">
    <location>
        <begin position="123"/>
        <end position="279"/>
    </location>
</feature>
<dbReference type="SUPFAM" id="SSF55729">
    <property type="entry name" value="Acyl-CoA N-acyltransferases (Nat)"/>
    <property type="match status" value="1"/>
</dbReference>
<evidence type="ECO:0000313" key="3">
    <source>
        <dbReference type="Proteomes" id="UP000613030"/>
    </source>
</evidence>
<gene>
    <name evidence="2" type="ORF">JI741_30400</name>
</gene>
<comment type="caution">
    <text evidence="2">The sequence shown here is derived from an EMBL/GenBank/DDBJ whole genome shotgun (WGS) entry which is preliminary data.</text>
</comment>
<organism evidence="2 3">
    <name type="scientific">Chryseolinea lacunae</name>
    <dbReference type="NCBI Taxonomy" id="2801331"/>
    <lineage>
        <taxon>Bacteria</taxon>
        <taxon>Pseudomonadati</taxon>
        <taxon>Bacteroidota</taxon>
        <taxon>Cytophagia</taxon>
        <taxon>Cytophagales</taxon>
        <taxon>Fulvivirgaceae</taxon>
        <taxon>Chryseolinea</taxon>
    </lineage>
</organism>
<accession>A0ABS1L3R5</accession>
<dbReference type="Pfam" id="PF00583">
    <property type="entry name" value="Acetyltransf_1"/>
    <property type="match status" value="1"/>
</dbReference>
<dbReference type="InterPro" id="IPR000182">
    <property type="entry name" value="GNAT_dom"/>
</dbReference>
<reference evidence="2 3" key="1">
    <citation type="submission" date="2021-01" db="EMBL/GenBank/DDBJ databases">
        <title>Chryseolinea sp. Jin1 Genome sequencing and assembly.</title>
        <authorList>
            <person name="Kim I."/>
        </authorList>
    </citation>
    <scope>NUCLEOTIDE SEQUENCE [LARGE SCALE GENOMIC DNA]</scope>
    <source>
        <strain evidence="2 3">Jin1</strain>
    </source>
</reference>
<sequence>MYSIVRHATPREFLAINGNFIYSDYFRHYHLINVIDKLHSGATELHDYFSIVEDGELRIFVLWTRDGYYIYGRGWGNEVLPLLSERIGEEIERRVFCGESELIKALFRSNQIDFEVFKNRLLEECREANPANGRFTGEMAHAEIDDSEEIIQMELAYYREEFRGGGRMKDEGVAATAMQGIIDGTIFTWRVEDRIVGIISIINDDQEQPMLGSLFTKPDRRGNGYAYFLLHTLTSRLLETGSLRCGLVADQDNNITSRVFLKVGYQSIYRWCSLSRRHEDE</sequence>
<protein>
    <submittedName>
        <fullName evidence="2">GNAT family N-acetyltransferase</fullName>
    </submittedName>
</protein>